<evidence type="ECO:0000256" key="1">
    <source>
        <dbReference type="ARBA" id="ARBA00004442"/>
    </source>
</evidence>
<keyword evidence="2" id="KW-0472">Membrane</keyword>
<gene>
    <name evidence="3" type="ORF">CSW30_10185</name>
</gene>
<keyword evidence="2" id="KW-0998">Cell outer membrane</keyword>
<protein>
    <submittedName>
        <fullName evidence="3">Uncharacterized protein</fullName>
    </submittedName>
</protein>
<proteinExistence type="predicted"/>
<evidence type="ECO:0000313" key="3">
    <source>
        <dbReference type="EMBL" id="RTI06644.1"/>
    </source>
</evidence>
<evidence type="ECO:0000313" key="4">
    <source>
        <dbReference type="Proteomes" id="UP000287173"/>
    </source>
</evidence>
<dbReference type="AlphaFoldDB" id="A0A430UMQ7"/>
<comment type="subcellular location">
    <subcellularLocation>
        <location evidence="1">Cell outer membrane</location>
    </subcellularLocation>
</comment>
<reference evidence="3 4" key="1">
    <citation type="journal article" date="2019" name="Extremophiles">
        <title>Biogeography of thermophiles and predominance of Thermus scotoductus in domestic water heaters.</title>
        <authorList>
            <person name="Wilpiszeski R.L."/>
            <person name="Zhang Z."/>
            <person name="House C.H."/>
        </authorList>
    </citation>
    <scope>NUCLEOTIDE SEQUENCE [LARGE SCALE GENOMIC DNA]</scope>
    <source>
        <strain evidence="3 4">17_S17</strain>
    </source>
</reference>
<dbReference type="EMBL" id="PEMG01000365">
    <property type="protein sequence ID" value="RTI06644.1"/>
    <property type="molecule type" value="Genomic_DNA"/>
</dbReference>
<dbReference type="Proteomes" id="UP000287173">
    <property type="component" value="Unassembled WGS sequence"/>
</dbReference>
<evidence type="ECO:0000256" key="2">
    <source>
        <dbReference type="ARBA" id="ARBA00023237"/>
    </source>
</evidence>
<organism evidence="3 4">
    <name type="scientific">Thermus scotoductus</name>
    <dbReference type="NCBI Taxonomy" id="37636"/>
    <lineage>
        <taxon>Bacteria</taxon>
        <taxon>Thermotogati</taxon>
        <taxon>Deinococcota</taxon>
        <taxon>Deinococci</taxon>
        <taxon>Thermales</taxon>
        <taxon>Thermaceae</taxon>
        <taxon>Thermus</taxon>
    </lineage>
</organism>
<comment type="caution">
    <text evidence="3">The sequence shown here is derived from an EMBL/GenBank/DDBJ whole genome shotgun (WGS) entry which is preliminary data.</text>
</comment>
<dbReference type="GO" id="GO:0009279">
    <property type="term" value="C:cell outer membrane"/>
    <property type="evidence" value="ECO:0007669"/>
    <property type="project" value="UniProtKB-SubCell"/>
</dbReference>
<name>A0A430UMQ7_THESC</name>
<dbReference type="PROSITE" id="PS00409">
    <property type="entry name" value="PROKAR_NTER_METHYL"/>
    <property type="match status" value="1"/>
</dbReference>
<dbReference type="InterPro" id="IPR012902">
    <property type="entry name" value="N_methyl_site"/>
</dbReference>
<accession>A0A430UMQ7</accession>
<sequence length="242" mass="26461">MRSARGMSLVEVALAILLVGALAAVIISLSTTLRAGTEAEGDWKGFLAATTLTELAGNALIVLPSCPTTRSLSWGDRTYQVCIQERMETVGTLSRQISTVEVYEGGTRLASLSWAESYSVPSSPIVPGTCSRGNRRQVIFDLGATGMTYVAFALSWTPNVPAGQTLKVFRQLLPSPQVHYQGSYLSGDGFVPFSRALVLTSNTRIRLDFSDRFKNETNYSFNLRLRDSLGREYAVSDCTVRW</sequence>